<evidence type="ECO:0000313" key="2">
    <source>
        <dbReference type="Proteomes" id="UP000267027"/>
    </source>
</evidence>
<dbReference type="EMBL" id="UYYA01003862">
    <property type="protein sequence ID" value="VDM56886.1"/>
    <property type="molecule type" value="Genomic_DNA"/>
</dbReference>
<dbReference type="AlphaFoldDB" id="A0A0R3PKW2"/>
<organism evidence="3">
    <name type="scientific">Angiostrongylus costaricensis</name>
    <name type="common">Nematode worm</name>
    <dbReference type="NCBI Taxonomy" id="334426"/>
    <lineage>
        <taxon>Eukaryota</taxon>
        <taxon>Metazoa</taxon>
        <taxon>Ecdysozoa</taxon>
        <taxon>Nematoda</taxon>
        <taxon>Chromadorea</taxon>
        <taxon>Rhabditida</taxon>
        <taxon>Rhabditina</taxon>
        <taxon>Rhabditomorpha</taxon>
        <taxon>Strongyloidea</taxon>
        <taxon>Metastrongylidae</taxon>
        <taxon>Angiostrongylus</taxon>
    </lineage>
</organism>
<reference evidence="3" key="1">
    <citation type="submission" date="2017-02" db="UniProtKB">
        <authorList>
            <consortium name="WormBaseParasite"/>
        </authorList>
    </citation>
    <scope>IDENTIFICATION</scope>
</reference>
<keyword evidence="2" id="KW-1185">Reference proteome</keyword>
<evidence type="ECO:0000313" key="3">
    <source>
        <dbReference type="WBParaSite" id="ACOC_0000530001-mRNA-1"/>
    </source>
</evidence>
<protein>
    <submittedName>
        <fullName evidence="1 3">Uncharacterized protein</fullName>
    </submittedName>
</protein>
<proteinExistence type="predicted"/>
<sequence>MLRISVGAMDSSSIPISYTLEEFEYINEKALDYLIVQQATLFRTLLSVNGLLPPLCDTGVSSKAISVCKR</sequence>
<reference evidence="1 2" key="2">
    <citation type="submission" date="2018-11" db="EMBL/GenBank/DDBJ databases">
        <authorList>
            <consortium name="Pathogen Informatics"/>
        </authorList>
    </citation>
    <scope>NUCLEOTIDE SEQUENCE [LARGE SCALE GENOMIC DNA]</scope>
    <source>
        <strain evidence="1 2">Costa Rica</strain>
    </source>
</reference>
<accession>A0A0R3PKW2</accession>
<dbReference type="Proteomes" id="UP000267027">
    <property type="component" value="Unassembled WGS sequence"/>
</dbReference>
<dbReference type="WBParaSite" id="ACOC_0000530001-mRNA-1">
    <property type="protein sequence ID" value="ACOC_0000530001-mRNA-1"/>
    <property type="gene ID" value="ACOC_0000530001"/>
</dbReference>
<evidence type="ECO:0000313" key="1">
    <source>
        <dbReference type="EMBL" id="VDM56886.1"/>
    </source>
</evidence>
<name>A0A0R3PKW2_ANGCS</name>
<gene>
    <name evidence="1" type="ORF">ACOC_LOCUS5301</name>
</gene>